<gene>
    <name evidence="1" type="ORF">DPMN_108215</name>
</gene>
<evidence type="ECO:0000313" key="2">
    <source>
        <dbReference type="Proteomes" id="UP000828390"/>
    </source>
</evidence>
<organism evidence="1 2">
    <name type="scientific">Dreissena polymorpha</name>
    <name type="common">Zebra mussel</name>
    <name type="synonym">Mytilus polymorpha</name>
    <dbReference type="NCBI Taxonomy" id="45954"/>
    <lineage>
        <taxon>Eukaryota</taxon>
        <taxon>Metazoa</taxon>
        <taxon>Spiralia</taxon>
        <taxon>Lophotrochozoa</taxon>
        <taxon>Mollusca</taxon>
        <taxon>Bivalvia</taxon>
        <taxon>Autobranchia</taxon>
        <taxon>Heteroconchia</taxon>
        <taxon>Euheterodonta</taxon>
        <taxon>Imparidentia</taxon>
        <taxon>Neoheterodontei</taxon>
        <taxon>Myida</taxon>
        <taxon>Dreissenoidea</taxon>
        <taxon>Dreissenidae</taxon>
        <taxon>Dreissena</taxon>
    </lineage>
</organism>
<keyword evidence="2" id="KW-1185">Reference proteome</keyword>
<reference evidence="1" key="2">
    <citation type="submission" date="2020-11" db="EMBL/GenBank/DDBJ databases">
        <authorList>
            <person name="McCartney M.A."/>
            <person name="Auch B."/>
            <person name="Kono T."/>
            <person name="Mallez S."/>
            <person name="Becker A."/>
            <person name="Gohl D.M."/>
            <person name="Silverstein K.A.T."/>
            <person name="Koren S."/>
            <person name="Bechman K.B."/>
            <person name="Herman A."/>
            <person name="Abrahante J.E."/>
            <person name="Garbe J."/>
        </authorList>
    </citation>
    <scope>NUCLEOTIDE SEQUENCE</scope>
    <source>
        <strain evidence="1">Duluth1</strain>
        <tissue evidence="1">Whole animal</tissue>
    </source>
</reference>
<dbReference type="Proteomes" id="UP000828390">
    <property type="component" value="Unassembled WGS sequence"/>
</dbReference>
<reference evidence="1" key="1">
    <citation type="journal article" date="2019" name="bioRxiv">
        <title>The Genome of the Zebra Mussel, Dreissena polymorpha: A Resource for Invasive Species Research.</title>
        <authorList>
            <person name="McCartney M.A."/>
            <person name="Auch B."/>
            <person name="Kono T."/>
            <person name="Mallez S."/>
            <person name="Zhang Y."/>
            <person name="Obille A."/>
            <person name="Becker A."/>
            <person name="Abrahante J.E."/>
            <person name="Garbe J."/>
            <person name="Badalamenti J.P."/>
            <person name="Herman A."/>
            <person name="Mangelson H."/>
            <person name="Liachko I."/>
            <person name="Sullivan S."/>
            <person name="Sone E.D."/>
            <person name="Koren S."/>
            <person name="Silverstein K.A.T."/>
            <person name="Beckman K.B."/>
            <person name="Gohl D.M."/>
        </authorList>
    </citation>
    <scope>NUCLEOTIDE SEQUENCE</scope>
    <source>
        <strain evidence="1">Duluth1</strain>
        <tissue evidence="1">Whole animal</tissue>
    </source>
</reference>
<dbReference type="AlphaFoldDB" id="A0A9D4K8N3"/>
<name>A0A9D4K8N3_DREPO</name>
<evidence type="ECO:0000313" key="1">
    <source>
        <dbReference type="EMBL" id="KAH3834882.1"/>
    </source>
</evidence>
<comment type="caution">
    <text evidence="1">The sequence shown here is derived from an EMBL/GenBank/DDBJ whole genome shotgun (WGS) entry which is preliminary data.</text>
</comment>
<dbReference type="EMBL" id="JAIWYP010000004">
    <property type="protein sequence ID" value="KAH3834882.1"/>
    <property type="molecule type" value="Genomic_DNA"/>
</dbReference>
<accession>A0A9D4K8N3</accession>
<proteinExistence type="predicted"/>
<sequence>MAHHKRPWLLNRTIFFLIQDIMRKKILTKFQEDWTINVISIVLTRENALHHGRQAFQPSGTIYELVLDIIGINLLIKFYTAQKINVASRMLKRYYCSHIMKNAPHHGYHVLNM</sequence>
<protein>
    <submittedName>
        <fullName evidence="1">Uncharacterized protein</fullName>
    </submittedName>
</protein>